<comment type="caution">
    <text evidence="1">The sequence shown here is derived from an EMBL/GenBank/DDBJ whole genome shotgun (WGS) entry which is preliminary data.</text>
</comment>
<proteinExistence type="predicted"/>
<reference evidence="1" key="1">
    <citation type="journal article" date="2015" name="Nature">
        <title>Complex archaea that bridge the gap between prokaryotes and eukaryotes.</title>
        <authorList>
            <person name="Spang A."/>
            <person name="Saw J.H."/>
            <person name="Jorgensen S.L."/>
            <person name="Zaremba-Niedzwiedzka K."/>
            <person name="Martijn J."/>
            <person name="Lind A.E."/>
            <person name="van Eijk R."/>
            <person name="Schleper C."/>
            <person name="Guy L."/>
            <person name="Ettema T.J."/>
        </authorList>
    </citation>
    <scope>NUCLEOTIDE SEQUENCE</scope>
</reference>
<evidence type="ECO:0000313" key="1">
    <source>
        <dbReference type="EMBL" id="KKK71360.1"/>
    </source>
</evidence>
<sequence>MQMNNARQLYGFHLHFEPDAPAALKRFVGLAGGFCYQDEFTPEDFRQFRDGLSAIGIDLREISTWIEGPATVVL</sequence>
<organism evidence="1">
    <name type="scientific">marine sediment metagenome</name>
    <dbReference type="NCBI Taxonomy" id="412755"/>
    <lineage>
        <taxon>unclassified sequences</taxon>
        <taxon>metagenomes</taxon>
        <taxon>ecological metagenomes</taxon>
    </lineage>
</organism>
<accession>A0A0F8YCG4</accession>
<dbReference type="EMBL" id="LAZR01057776">
    <property type="protein sequence ID" value="KKK71360.1"/>
    <property type="molecule type" value="Genomic_DNA"/>
</dbReference>
<name>A0A0F8YCG4_9ZZZZ</name>
<protein>
    <submittedName>
        <fullName evidence="1">Uncharacterized protein</fullName>
    </submittedName>
</protein>
<dbReference type="AlphaFoldDB" id="A0A0F8YCG4"/>
<gene>
    <name evidence="1" type="ORF">LCGC14_2914710</name>
</gene>